<dbReference type="Proteomes" id="UP000029452">
    <property type="component" value="Unassembled WGS sequence"/>
</dbReference>
<gene>
    <name evidence="13" type="primary">rlmN</name>
    <name evidence="15" type="ORF">LptCag_0318</name>
</gene>
<evidence type="ECO:0000256" key="10">
    <source>
        <dbReference type="ARBA" id="ARBA00023004"/>
    </source>
</evidence>
<keyword evidence="3 13" id="KW-0004">4Fe-4S</keyword>
<dbReference type="Gene3D" id="3.20.20.70">
    <property type="entry name" value="Aldolase class I"/>
    <property type="match status" value="1"/>
</dbReference>
<keyword evidence="12 13" id="KW-1015">Disulfide bond</keyword>
<evidence type="ECO:0000256" key="7">
    <source>
        <dbReference type="ARBA" id="ARBA00022679"/>
    </source>
</evidence>
<dbReference type="GO" id="GO:0070475">
    <property type="term" value="P:rRNA base methylation"/>
    <property type="evidence" value="ECO:0007669"/>
    <property type="project" value="UniProtKB-UniRule"/>
</dbReference>
<dbReference type="GO" id="GO:0051539">
    <property type="term" value="F:4 iron, 4 sulfur cluster binding"/>
    <property type="evidence" value="ECO:0007669"/>
    <property type="project" value="UniProtKB-UniRule"/>
</dbReference>
<accession>A0A094WC76</accession>
<name>A0A094WC76_9BACT</name>
<dbReference type="PANTHER" id="PTHR30544:SF5">
    <property type="entry name" value="RADICAL SAM CORE DOMAIN-CONTAINING PROTEIN"/>
    <property type="match status" value="1"/>
</dbReference>
<feature type="binding site" evidence="13">
    <location>
        <position position="210"/>
    </location>
    <ligand>
        <name>S-adenosyl-L-methionine</name>
        <dbReference type="ChEBI" id="CHEBI:59789"/>
    </ligand>
</feature>
<comment type="caution">
    <text evidence="15">The sequence shown here is derived from an EMBL/GenBank/DDBJ whole genome shotgun (WGS) entry which is preliminary data.</text>
</comment>
<evidence type="ECO:0000256" key="11">
    <source>
        <dbReference type="ARBA" id="ARBA00023014"/>
    </source>
</evidence>
<reference evidence="15 16" key="1">
    <citation type="submission" date="2014-06" db="EMBL/GenBank/DDBJ databases">
        <title>Draft genome sequence of iron oxidizing acidophile Leptospirillum ferriphilum DSM14647.</title>
        <authorList>
            <person name="Cardenas J.P."/>
            <person name="Lazcano M."/>
            <person name="Ossandon F.J."/>
            <person name="Corbett M."/>
            <person name="Holmes D.S."/>
            <person name="Watkin E."/>
        </authorList>
    </citation>
    <scope>NUCLEOTIDE SEQUENCE [LARGE SCALE GENOMIC DNA]</scope>
    <source>
        <strain evidence="15 16">DSM 14647</strain>
    </source>
</reference>
<sequence>MPPKMPLLDHPVAEWPSLLSGDKPVPAYRARQIAQWIFRQNASEWERMNNLPGEDRRRWSEIWDLSLPIVRDEKRSRDGTRKFLLELSDGALIESVLIPRDDRATLCVSSQVGCGIGCRFCRTAEMGLIRNLSVSEILGQVRVANRLLAESPVRDMSKETEPAPLLSRVNHLVFMGMGEPLANFDHLVRSLAVLTSPEGFGLSSRRITVSTSGLAGRIRDLGTSGIAVNLAVSLSAPTEELRENLMPISRHHPIRSILSACRAYPLRNRQRITFEYVLLGDVNDGEGQARELARLLAPFRSKVNLIPFNPYPGSPYHRPDKDRVRRFQEILLAKGVTATLRTTRGEDILGACGQLALSPSPALTMESSTWKTIDFSTPV</sequence>
<dbReference type="SFLD" id="SFLDG01062">
    <property type="entry name" value="methyltransferase_(Class_A)"/>
    <property type="match status" value="1"/>
</dbReference>
<dbReference type="GO" id="GO:0005737">
    <property type="term" value="C:cytoplasm"/>
    <property type="evidence" value="ECO:0007669"/>
    <property type="project" value="UniProtKB-SubCell"/>
</dbReference>
<evidence type="ECO:0000256" key="3">
    <source>
        <dbReference type="ARBA" id="ARBA00022485"/>
    </source>
</evidence>
<evidence type="ECO:0000259" key="14">
    <source>
        <dbReference type="PROSITE" id="PS51918"/>
    </source>
</evidence>
<comment type="catalytic activity">
    <reaction evidence="13">
        <text>adenosine(37) in tRNA + 2 reduced [2Fe-2S]-[ferredoxin] + 2 S-adenosyl-L-methionine = 2-methyladenosine(37) in tRNA + 5'-deoxyadenosine + L-methionine + 2 oxidized [2Fe-2S]-[ferredoxin] + S-adenosyl-L-homocysteine</text>
        <dbReference type="Rhea" id="RHEA:43332"/>
        <dbReference type="Rhea" id="RHEA-COMP:10000"/>
        <dbReference type="Rhea" id="RHEA-COMP:10001"/>
        <dbReference type="Rhea" id="RHEA-COMP:10162"/>
        <dbReference type="Rhea" id="RHEA-COMP:10485"/>
        <dbReference type="ChEBI" id="CHEBI:17319"/>
        <dbReference type="ChEBI" id="CHEBI:33737"/>
        <dbReference type="ChEBI" id="CHEBI:33738"/>
        <dbReference type="ChEBI" id="CHEBI:57844"/>
        <dbReference type="ChEBI" id="CHEBI:57856"/>
        <dbReference type="ChEBI" id="CHEBI:59789"/>
        <dbReference type="ChEBI" id="CHEBI:74411"/>
        <dbReference type="ChEBI" id="CHEBI:74497"/>
        <dbReference type="EC" id="2.1.1.192"/>
    </reaction>
</comment>
<comment type="function">
    <text evidence="13">Specifically methylates position 2 of adenine 2503 in 23S rRNA and position 2 of adenine 37 in tRNAs.</text>
</comment>
<evidence type="ECO:0000256" key="2">
    <source>
        <dbReference type="ARBA" id="ARBA00007544"/>
    </source>
</evidence>
<organism evidence="15 16">
    <name type="scientific">Leptospirillum ferriphilum</name>
    <dbReference type="NCBI Taxonomy" id="178606"/>
    <lineage>
        <taxon>Bacteria</taxon>
        <taxon>Pseudomonadati</taxon>
        <taxon>Nitrospirota</taxon>
        <taxon>Nitrospiria</taxon>
        <taxon>Nitrospirales</taxon>
        <taxon>Nitrospiraceae</taxon>
        <taxon>Leptospirillum</taxon>
    </lineage>
</organism>
<comment type="catalytic activity">
    <reaction evidence="13">
        <text>adenosine(2503) in 23S rRNA + 2 reduced [2Fe-2S]-[ferredoxin] + 2 S-adenosyl-L-methionine = 2-methyladenosine(2503) in 23S rRNA + 5'-deoxyadenosine + L-methionine + 2 oxidized [2Fe-2S]-[ferredoxin] + S-adenosyl-L-homocysteine</text>
        <dbReference type="Rhea" id="RHEA:42916"/>
        <dbReference type="Rhea" id="RHEA-COMP:10000"/>
        <dbReference type="Rhea" id="RHEA-COMP:10001"/>
        <dbReference type="Rhea" id="RHEA-COMP:10152"/>
        <dbReference type="Rhea" id="RHEA-COMP:10282"/>
        <dbReference type="ChEBI" id="CHEBI:17319"/>
        <dbReference type="ChEBI" id="CHEBI:33737"/>
        <dbReference type="ChEBI" id="CHEBI:33738"/>
        <dbReference type="ChEBI" id="CHEBI:57844"/>
        <dbReference type="ChEBI" id="CHEBI:57856"/>
        <dbReference type="ChEBI" id="CHEBI:59789"/>
        <dbReference type="ChEBI" id="CHEBI:74411"/>
        <dbReference type="ChEBI" id="CHEBI:74497"/>
        <dbReference type="EC" id="2.1.1.192"/>
    </reaction>
</comment>
<keyword evidence="5 13" id="KW-0698">rRNA processing</keyword>
<dbReference type="PROSITE" id="PS51918">
    <property type="entry name" value="RADICAL_SAM"/>
    <property type="match status" value="1"/>
</dbReference>
<evidence type="ECO:0000256" key="4">
    <source>
        <dbReference type="ARBA" id="ARBA00022490"/>
    </source>
</evidence>
<evidence type="ECO:0000313" key="16">
    <source>
        <dbReference type="Proteomes" id="UP000029452"/>
    </source>
</evidence>
<dbReference type="PIRSF" id="PIRSF006004">
    <property type="entry name" value="CHP00048"/>
    <property type="match status" value="1"/>
</dbReference>
<feature type="binding site" evidence="13">
    <location>
        <position position="118"/>
    </location>
    <ligand>
        <name>[4Fe-4S] cluster</name>
        <dbReference type="ChEBI" id="CHEBI:49883"/>
        <note>4Fe-4S-S-AdoMet</note>
    </ligand>
</feature>
<dbReference type="GO" id="GO:0070040">
    <property type="term" value="F:rRNA (adenine(2503)-C2-)-methyltransferase activity"/>
    <property type="evidence" value="ECO:0007669"/>
    <property type="project" value="UniProtKB-UniRule"/>
</dbReference>
<dbReference type="GO" id="GO:0000049">
    <property type="term" value="F:tRNA binding"/>
    <property type="evidence" value="ECO:0007669"/>
    <property type="project" value="UniProtKB-UniRule"/>
</dbReference>
<evidence type="ECO:0000256" key="1">
    <source>
        <dbReference type="ARBA" id="ARBA00004496"/>
    </source>
</evidence>
<dbReference type="InterPro" id="IPR013785">
    <property type="entry name" value="Aldolase_TIM"/>
</dbReference>
<proteinExistence type="inferred from homology"/>
<dbReference type="PATRIC" id="fig|178606.4.peg.1910"/>
<dbReference type="InterPro" id="IPR058240">
    <property type="entry name" value="rSAM_sf"/>
</dbReference>
<dbReference type="SFLD" id="SFLDF00275">
    <property type="entry name" value="adenosine_C2_methyltransferase"/>
    <property type="match status" value="1"/>
</dbReference>
<feature type="binding site" evidence="13">
    <location>
        <position position="114"/>
    </location>
    <ligand>
        <name>[4Fe-4S] cluster</name>
        <dbReference type="ChEBI" id="CHEBI:49883"/>
        <note>4Fe-4S-S-AdoMet</note>
    </ligand>
</feature>
<dbReference type="InterPro" id="IPR027492">
    <property type="entry name" value="RNA_MTrfase_RlmN"/>
</dbReference>
<dbReference type="AlphaFoldDB" id="A0A094WC76"/>
<dbReference type="EC" id="2.1.1.192" evidence="13"/>
<keyword evidence="10 13" id="KW-0408">Iron</keyword>
<feature type="binding site" evidence="13">
    <location>
        <position position="121"/>
    </location>
    <ligand>
        <name>[4Fe-4S] cluster</name>
        <dbReference type="ChEBI" id="CHEBI:49883"/>
        <note>4Fe-4S-S-AdoMet</note>
    </ligand>
</feature>
<feature type="binding site" evidence="13">
    <location>
        <position position="309"/>
    </location>
    <ligand>
        <name>S-adenosyl-L-methionine</name>
        <dbReference type="ChEBI" id="CHEBI:59789"/>
    </ligand>
</feature>
<dbReference type="NCBIfam" id="TIGR00048">
    <property type="entry name" value="rRNA_mod_RlmN"/>
    <property type="match status" value="1"/>
</dbReference>
<evidence type="ECO:0000313" key="15">
    <source>
        <dbReference type="EMBL" id="KGA93282.1"/>
    </source>
</evidence>
<comment type="subcellular location">
    <subcellularLocation>
        <location evidence="1 13">Cytoplasm</location>
    </subcellularLocation>
</comment>
<evidence type="ECO:0000256" key="5">
    <source>
        <dbReference type="ARBA" id="ARBA00022552"/>
    </source>
</evidence>
<dbReference type="GO" id="GO:0002935">
    <property type="term" value="F:tRNA (adenine(37)-C2)-methyltransferase activity"/>
    <property type="evidence" value="ECO:0007669"/>
    <property type="project" value="UniProtKB-UniRule"/>
</dbReference>
<dbReference type="FunFam" id="3.20.20.70:FF:000014">
    <property type="entry name" value="Probable dual-specificity RNA methyltransferase RlmN"/>
    <property type="match status" value="1"/>
</dbReference>
<dbReference type="GO" id="GO:0030488">
    <property type="term" value="P:tRNA methylation"/>
    <property type="evidence" value="ECO:0007669"/>
    <property type="project" value="UniProtKB-UniRule"/>
</dbReference>
<keyword evidence="8 13" id="KW-0949">S-adenosyl-L-methionine</keyword>
<comment type="miscellaneous">
    <text evidence="13">Reaction proceeds by a ping-pong mechanism involving intermediate methylation of a conserved cysteine residue.</text>
</comment>
<dbReference type="InterPro" id="IPR040072">
    <property type="entry name" value="Methyltransferase_A"/>
</dbReference>
<dbReference type="PANTHER" id="PTHR30544">
    <property type="entry name" value="23S RRNA METHYLTRANSFERASE"/>
    <property type="match status" value="1"/>
</dbReference>
<dbReference type="HAMAP" id="MF_01849">
    <property type="entry name" value="RNA_methyltr_RlmN"/>
    <property type="match status" value="1"/>
</dbReference>
<dbReference type="OrthoDB" id="9793973at2"/>
<dbReference type="Gene3D" id="1.10.150.530">
    <property type="match status" value="1"/>
</dbReference>
<dbReference type="EMBL" id="JPGK01000007">
    <property type="protein sequence ID" value="KGA93282.1"/>
    <property type="molecule type" value="Genomic_DNA"/>
</dbReference>
<keyword evidence="11 13" id="KW-0411">Iron-sulfur</keyword>
<feature type="active site" description="S-methylcysteine intermediate" evidence="13">
    <location>
        <position position="352"/>
    </location>
</feature>
<keyword evidence="9 13" id="KW-0479">Metal-binding</keyword>
<feature type="domain" description="Radical SAM core" evidence="14">
    <location>
        <begin position="100"/>
        <end position="347"/>
    </location>
</feature>
<dbReference type="RefSeq" id="WP_036082922.1">
    <property type="nucleotide sequence ID" value="NZ_JPGK01000007.1"/>
</dbReference>
<evidence type="ECO:0000256" key="12">
    <source>
        <dbReference type="ARBA" id="ARBA00023157"/>
    </source>
</evidence>
<evidence type="ECO:0000256" key="6">
    <source>
        <dbReference type="ARBA" id="ARBA00022603"/>
    </source>
</evidence>
<dbReference type="InterPro" id="IPR007197">
    <property type="entry name" value="rSAM"/>
</dbReference>
<comment type="similarity">
    <text evidence="2 13">Belongs to the radical SAM superfamily. RlmN family.</text>
</comment>
<dbReference type="CDD" id="cd01335">
    <property type="entry name" value="Radical_SAM"/>
    <property type="match status" value="1"/>
</dbReference>
<feature type="active site" description="Proton acceptor" evidence="13">
    <location>
        <position position="94"/>
    </location>
</feature>
<evidence type="ECO:0000256" key="13">
    <source>
        <dbReference type="HAMAP-Rule" id="MF_01849"/>
    </source>
</evidence>
<comment type="cofactor">
    <cofactor evidence="13">
        <name>[4Fe-4S] cluster</name>
        <dbReference type="ChEBI" id="CHEBI:49883"/>
    </cofactor>
    <text evidence="13">Binds 1 [4Fe-4S] cluster. The cluster is coordinated with 3 cysteines and an exchangeable S-adenosyl-L-methionine.</text>
</comment>
<keyword evidence="7 13" id="KW-0808">Transferase</keyword>
<dbReference type="SUPFAM" id="SSF102114">
    <property type="entry name" value="Radical SAM enzymes"/>
    <property type="match status" value="1"/>
</dbReference>
<protein>
    <recommendedName>
        <fullName evidence="13">Probable dual-specificity RNA methyltransferase RlmN</fullName>
        <ecNumber evidence="13">2.1.1.192</ecNumber>
    </recommendedName>
    <alternativeName>
        <fullName evidence="13">23S rRNA (adenine(2503)-C(2))-methyltransferase</fullName>
    </alternativeName>
    <alternativeName>
        <fullName evidence="13">23S rRNA m2A2503 methyltransferase</fullName>
    </alternativeName>
    <alternativeName>
        <fullName evidence="13">Ribosomal RNA large subunit methyltransferase N</fullName>
    </alternativeName>
    <alternativeName>
        <fullName evidence="13">tRNA (adenine(37)-C(2))-methyltransferase</fullName>
    </alternativeName>
    <alternativeName>
        <fullName evidence="13">tRNA m2A37 methyltransferase</fullName>
    </alternativeName>
</protein>
<feature type="binding site" evidence="13">
    <location>
        <begin position="178"/>
        <end position="179"/>
    </location>
    <ligand>
        <name>S-adenosyl-L-methionine</name>
        <dbReference type="ChEBI" id="CHEBI:59789"/>
    </ligand>
</feature>
<evidence type="ECO:0000256" key="8">
    <source>
        <dbReference type="ARBA" id="ARBA00022691"/>
    </source>
</evidence>
<dbReference type="GO" id="GO:0046872">
    <property type="term" value="F:metal ion binding"/>
    <property type="evidence" value="ECO:0007669"/>
    <property type="project" value="UniProtKB-KW"/>
</dbReference>
<keyword evidence="6 13" id="KW-0489">Methyltransferase</keyword>
<keyword evidence="4 13" id="KW-0963">Cytoplasm</keyword>
<keyword evidence="13" id="KW-0819">tRNA processing</keyword>
<comment type="caution">
    <text evidence="13">Lacks conserved residue(s) required for the propagation of feature annotation.</text>
</comment>
<evidence type="ECO:0000256" key="9">
    <source>
        <dbReference type="ARBA" id="ARBA00022723"/>
    </source>
</evidence>
<dbReference type="SFLD" id="SFLDS00029">
    <property type="entry name" value="Radical_SAM"/>
    <property type="match status" value="1"/>
</dbReference>
<dbReference type="InterPro" id="IPR004383">
    <property type="entry name" value="rRNA_lsu_MTrfase_RlmN/Cfr"/>
</dbReference>
<dbReference type="GO" id="GO:0019843">
    <property type="term" value="F:rRNA binding"/>
    <property type="evidence" value="ECO:0007669"/>
    <property type="project" value="UniProtKB-UniRule"/>
</dbReference>